<reference evidence="7 8" key="1">
    <citation type="submission" date="2015-10" db="EMBL/GenBank/DDBJ databases">
        <title>Corynebacteirum lowii and Corynebacterium oculi species nova, derived from human clinical disease and and emended description of Corynebacterium mastiditis.</title>
        <authorList>
            <person name="Bernard K."/>
            <person name="Pacheco A.L."/>
            <person name="Mcdougall C."/>
            <person name="Burtx T."/>
            <person name="Weibe D."/>
            <person name="Tyler S."/>
            <person name="Olson A.B."/>
            <person name="Cnockaert M."/>
            <person name="Eguchi H."/>
            <person name="Kuwahara T."/>
            <person name="Nakayama-Imaohji H."/>
            <person name="Boudewijins M."/>
            <person name="Van Hoecke F."/>
            <person name="Bernier A.-M."/>
            <person name="Vandamme P."/>
        </authorList>
    </citation>
    <scope>NUCLEOTIDE SEQUENCE [LARGE SCALE GENOMIC DNA]</scope>
    <source>
        <strain evidence="7 8">NML 130210</strain>
    </source>
</reference>
<dbReference type="Gene3D" id="3.40.50.300">
    <property type="entry name" value="P-loop containing nucleotide triphosphate hydrolases"/>
    <property type="match status" value="1"/>
</dbReference>
<feature type="domain" description="ABC transporter" evidence="6">
    <location>
        <begin position="7"/>
        <end position="241"/>
    </location>
</feature>
<dbReference type="InterPro" id="IPR050763">
    <property type="entry name" value="ABC_transporter_ATP-binding"/>
</dbReference>
<evidence type="ECO:0000259" key="6">
    <source>
        <dbReference type="PROSITE" id="PS50893"/>
    </source>
</evidence>
<dbReference type="GO" id="GO:0016887">
    <property type="term" value="F:ATP hydrolysis activity"/>
    <property type="evidence" value="ECO:0007669"/>
    <property type="project" value="InterPro"/>
</dbReference>
<dbReference type="EMBL" id="LKST01000002">
    <property type="protein sequence ID" value="KQB84236.1"/>
    <property type="molecule type" value="Genomic_DNA"/>
</dbReference>
<dbReference type="GO" id="GO:0005524">
    <property type="term" value="F:ATP binding"/>
    <property type="evidence" value="ECO:0007669"/>
    <property type="project" value="UniProtKB-KW"/>
</dbReference>
<evidence type="ECO:0000256" key="5">
    <source>
        <dbReference type="ARBA" id="ARBA00023251"/>
    </source>
</evidence>
<dbReference type="GO" id="GO:0046677">
    <property type="term" value="P:response to antibiotic"/>
    <property type="evidence" value="ECO:0007669"/>
    <property type="project" value="UniProtKB-KW"/>
</dbReference>
<evidence type="ECO:0000256" key="4">
    <source>
        <dbReference type="ARBA" id="ARBA00022840"/>
    </source>
</evidence>
<dbReference type="EC" id="3.6.3.-" evidence="7"/>
<dbReference type="PANTHER" id="PTHR42711">
    <property type="entry name" value="ABC TRANSPORTER ATP-BINDING PROTEIN"/>
    <property type="match status" value="1"/>
</dbReference>
<keyword evidence="7" id="KW-0378">Hydrolase</keyword>
<keyword evidence="8" id="KW-1185">Reference proteome</keyword>
<keyword evidence="5" id="KW-0046">Antibiotic resistance</keyword>
<evidence type="ECO:0000256" key="3">
    <source>
        <dbReference type="ARBA" id="ARBA00022741"/>
    </source>
</evidence>
<dbReference type="InterPro" id="IPR003593">
    <property type="entry name" value="AAA+_ATPase"/>
</dbReference>
<evidence type="ECO:0000313" key="7">
    <source>
        <dbReference type="EMBL" id="KQB84236.1"/>
    </source>
</evidence>
<protein>
    <submittedName>
        <fullName evidence="7">Daunorubicin/doxorubicin resistance ATP-binding protein DrrA</fullName>
        <ecNumber evidence="7">3.6.3.-</ecNumber>
    </submittedName>
</protein>
<accession>A0A0Q0TYJ0</accession>
<comment type="caution">
    <text evidence="7">The sequence shown here is derived from an EMBL/GenBank/DDBJ whole genome shotgun (WGS) entry which is preliminary data.</text>
</comment>
<dbReference type="GO" id="GO:0005886">
    <property type="term" value="C:plasma membrane"/>
    <property type="evidence" value="ECO:0007669"/>
    <property type="project" value="UniProtKB-SubCell"/>
</dbReference>
<dbReference type="AlphaFoldDB" id="A0A0Q0TYJ0"/>
<dbReference type="InterPro" id="IPR027417">
    <property type="entry name" value="P-loop_NTPase"/>
</dbReference>
<sequence length="323" mass="34869">MGRHSVLRVDSLCRDFSGGARRVLDGVSFSVDSGEIVGLLGPNGAGKTTTVRVCSTLLKPTSGSVEVCGIDAVRYPRRARSRMGVVLGGERGFYLRATARDNLLFFADILGVPSARRRQRVDSVLGMVGLKNREHDPVENYSRGMRQRLHIARGLLHEPDLLLLDEPTNGVDPDVAEGIIALIDALAHEHGAAIVLTTHLLGEMEKLADRIHVLMNGTIGVSGTVGEIARAAGVRGISTFTLNATAGEQGCLRLRTALEDMPGVAQVRFRRVDTRFLFTVAWAGASSEARVGEAARKQGFDPDDVVTRPPSLEEGYLALVRQR</sequence>
<dbReference type="OrthoDB" id="9804819at2"/>
<proteinExistence type="predicted"/>
<name>A0A0Q0TYJ0_9CORY</name>
<dbReference type="PANTHER" id="PTHR42711:SF18">
    <property type="entry name" value="ABC TRANSPORTER, ATP-BINDING PROTEIN"/>
    <property type="match status" value="1"/>
</dbReference>
<dbReference type="PATRIC" id="fig|1544416.3.peg.1038"/>
<evidence type="ECO:0000256" key="1">
    <source>
        <dbReference type="ARBA" id="ARBA00004202"/>
    </source>
</evidence>
<keyword evidence="3" id="KW-0547">Nucleotide-binding</keyword>
<evidence type="ECO:0000313" key="8">
    <source>
        <dbReference type="Proteomes" id="UP000050517"/>
    </source>
</evidence>
<dbReference type="SMART" id="SM00382">
    <property type="entry name" value="AAA"/>
    <property type="match status" value="1"/>
</dbReference>
<organism evidence="7 8">
    <name type="scientific">Corynebacterium oculi</name>
    <dbReference type="NCBI Taxonomy" id="1544416"/>
    <lineage>
        <taxon>Bacteria</taxon>
        <taxon>Bacillati</taxon>
        <taxon>Actinomycetota</taxon>
        <taxon>Actinomycetes</taxon>
        <taxon>Mycobacteriales</taxon>
        <taxon>Corynebacteriaceae</taxon>
        <taxon>Corynebacterium</taxon>
    </lineage>
</organism>
<dbReference type="SUPFAM" id="SSF52540">
    <property type="entry name" value="P-loop containing nucleoside triphosphate hydrolases"/>
    <property type="match status" value="1"/>
</dbReference>
<keyword evidence="4 7" id="KW-0067">ATP-binding</keyword>
<dbReference type="Pfam" id="PF00005">
    <property type="entry name" value="ABC_tran"/>
    <property type="match status" value="1"/>
</dbReference>
<dbReference type="PROSITE" id="PS50893">
    <property type="entry name" value="ABC_TRANSPORTER_2"/>
    <property type="match status" value="1"/>
</dbReference>
<gene>
    <name evidence="7" type="primary">drrA_3</name>
    <name evidence="7" type="ORF">Cocul_01033</name>
</gene>
<comment type="subcellular location">
    <subcellularLocation>
        <location evidence="1">Cell membrane</location>
        <topology evidence="1">Peripheral membrane protein</topology>
    </subcellularLocation>
</comment>
<dbReference type="STRING" id="1544416.Cocul_01033"/>
<evidence type="ECO:0000256" key="2">
    <source>
        <dbReference type="ARBA" id="ARBA00022448"/>
    </source>
</evidence>
<dbReference type="InterPro" id="IPR003439">
    <property type="entry name" value="ABC_transporter-like_ATP-bd"/>
</dbReference>
<dbReference type="RefSeq" id="WP_055122210.1">
    <property type="nucleotide sequence ID" value="NZ_LKST01000002.1"/>
</dbReference>
<dbReference type="Proteomes" id="UP000050517">
    <property type="component" value="Unassembled WGS sequence"/>
</dbReference>
<keyword evidence="2" id="KW-0813">Transport</keyword>